<sequence length="252" mass="29713">MDIKIVGKIELIKDNDGKLNTYYLVQWSNNESEPITIQTRSSLIDYEDKIAQFEAKSTVNHFSYKNNTNLLHNEISNIEARKLIDILKKYDQHQNNTSIDKSQKNNIKKNLNVEVESSSSETNYNNKKENNIIQPIILNDDTSSLEIEDFTEKYANSPDSYNDFSDIGTPITIDNSHDWQIKWWNLIMEDENKSEKKRNWETLKIISEIVQNSVHYYIGYDIETKYMSLIEDHEIPDFKKSEIDTLKKFQKR</sequence>
<protein>
    <submittedName>
        <fullName evidence="2 3">Chromo domain-containing protein</fullName>
    </submittedName>
</protein>
<proteinExistence type="predicted"/>
<accession>A0A0K0ELT1</accession>
<dbReference type="WBParaSite" id="SSTP_0001042100.1">
    <property type="protein sequence ID" value="SSTP_0001042100.1"/>
    <property type="gene ID" value="SSTP_0001042100"/>
</dbReference>
<dbReference type="Proteomes" id="UP000035681">
    <property type="component" value="Unplaced"/>
</dbReference>
<evidence type="ECO:0000313" key="2">
    <source>
        <dbReference type="WBParaSite" id="SSTP_0001042100.1"/>
    </source>
</evidence>
<dbReference type="AlphaFoldDB" id="A0A0K0ELT1"/>
<evidence type="ECO:0000313" key="1">
    <source>
        <dbReference type="Proteomes" id="UP000035681"/>
    </source>
</evidence>
<keyword evidence="1" id="KW-1185">Reference proteome</keyword>
<dbReference type="WBParaSite" id="TCONS_00005018.p1">
    <property type="protein sequence ID" value="TCONS_00005018.p1"/>
    <property type="gene ID" value="XLOC_003348"/>
</dbReference>
<reference evidence="2" key="1">
    <citation type="submission" date="2015-08" db="UniProtKB">
        <authorList>
            <consortium name="WormBaseParasite"/>
        </authorList>
    </citation>
    <scope>IDENTIFICATION</scope>
</reference>
<evidence type="ECO:0000313" key="3">
    <source>
        <dbReference type="WBParaSite" id="TCONS_00005018.p1"/>
    </source>
</evidence>
<name>A0A0K0ELT1_STRER</name>
<organism evidence="2">
    <name type="scientific">Strongyloides stercoralis</name>
    <name type="common">Threadworm</name>
    <dbReference type="NCBI Taxonomy" id="6248"/>
    <lineage>
        <taxon>Eukaryota</taxon>
        <taxon>Metazoa</taxon>
        <taxon>Ecdysozoa</taxon>
        <taxon>Nematoda</taxon>
        <taxon>Chromadorea</taxon>
        <taxon>Rhabditida</taxon>
        <taxon>Tylenchina</taxon>
        <taxon>Panagrolaimomorpha</taxon>
        <taxon>Strongyloidoidea</taxon>
        <taxon>Strongyloididae</taxon>
        <taxon>Strongyloides</taxon>
    </lineage>
</organism>